<dbReference type="Proteomes" id="UP000288168">
    <property type="component" value="Unassembled WGS sequence"/>
</dbReference>
<dbReference type="Pfam" id="PF00582">
    <property type="entry name" value="Usp"/>
    <property type="match status" value="1"/>
</dbReference>
<feature type="region of interest" description="Disordered" evidence="1">
    <location>
        <begin position="205"/>
        <end position="225"/>
    </location>
</feature>
<dbReference type="InterPro" id="IPR006016">
    <property type="entry name" value="UspA"/>
</dbReference>
<name>A0A428R471_9HYPO</name>
<evidence type="ECO:0000313" key="4">
    <source>
        <dbReference type="Proteomes" id="UP000288168"/>
    </source>
</evidence>
<feature type="compositionally biased region" description="Low complexity" evidence="1">
    <location>
        <begin position="95"/>
        <end position="109"/>
    </location>
</feature>
<comment type="caution">
    <text evidence="3">The sequence shown here is derived from an EMBL/GenBank/DDBJ whole genome shotgun (WGS) entry which is preliminary data.</text>
</comment>
<reference evidence="3 4" key="1">
    <citation type="submission" date="2017-06" db="EMBL/GenBank/DDBJ databases">
        <title>Comparative genomic analysis of Ambrosia Fusariam Clade fungi.</title>
        <authorList>
            <person name="Stajich J.E."/>
            <person name="Carrillo J."/>
            <person name="Kijimoto T."/>
            <person name="Eskalen A."/>
            <person name="O'Donnell K."/>
            <person name="Kasson M."/>
        </authorList>
    </citation>
    <scope>NUCLEOTIDE SEQUENCE [LARGE SCALE GENOMIC DNA]</scope>
    <source>
        <strain evidence="3 4">NRRL62584</strain>
    </source>
</reference>
<dbReference type="Gene3D" id="3.40.50.620">
    <property type="entry name" value="HUPs"/>
    <property type="match status" value="1"/>
</dbReference>
<dbReference type="PANTHER" id="PTHR47815">
    <property type="entry name" value="UNIVERSAL STRESS PROTEIN A FAMILY PROTEIN C25B2.10"/>
    <property type="match status" value="1"/>
</dbReference>
<feature type="domain" description="UspA" evidence="2">
    <location>
        <begin position="246"/>
        <end position="379"/>
    </location>
</feature>
<proteinExistence type="predicted"/>
<feature type="compositionally biased region" description="Acidic residues" evidence="1">
    <location>
        <begin position="491"/>
        <end position="502"/>
    </location>
</feature>
<dbReference type="EMBL" id="NKCI01000004">
    <property type="protein sequence ID" value="RSL72339.1"/>
    <property type="molecule type" value="Genomic_DNA"/>
</dbReference>
<dbReference type="OrthoDB" id="843225at2759"/>
<dbReference type="CDD" id="cd23659">
    <property type="entry name" value="USP_At3g01520-like"/>
    <property type="match status" value="1"/>
</dbReference>
<feature type="region of interest" description="Disordered" evidence="1">
    <location>
        <begin position="445"/>
        <end position="502"/>
    </location>
</feature>
<feature type="region of interest" description="Disordered" evidence="1">
    <location>
        <begin position="530"/>
        <end position="552"/>
    </location>
</feature>
<evidence type="ECO:0000313" key="3">
    <source>
        <dbReference type="EMBL" id="RSL72339.1"/>
    </source>
</evidence>
<feature type="compositionally biased region" description="Low complexity" evidence="1">
    <location>
        <begin position="205"/>
        <end position="220"/>
    </location>
</feature>
<accession>A0A428R471</accession>
<organism evidence="3 4">
    <name type="scientific">Fusarium duplospermum</name>
    <dbReference type="NCBI Taxonomy" id="1325734"/>
    <lineage>
        <taxon>Eukaryota</taxon>
        <taxon>Fungi</taxon>
        <taxon>Dikarya</taxon>
        <taxon>Ascomycota</taxon>
        <taxon>Pezizomycotina</taxon>
        <taxon>Sordariomycetes</taxon>
        <taxon>Hypocreomycetidae</taxon>
        <taxon>Hypocreales</taxon>
        <taxon>Nectriaceae</taxon>
        <taxon>Fusarium</taxon>
        <taxon>Fusarium solani species complex</taxon>
    </lineage>
</organism>
<protein>
    <recommendedName>
        <fullName evidence="2">UspA domain-containing protein</fullName>
    </recommendedName>
</protein>
<gene>
    <name evidence="3" type="ORF">CEP54_000832</name>
</gene>
<sequence length="552" mass="60061">MATASVQPVPVKRSDSDISPKTTVPPSGSEPRGPKADYFSCDSNTVDGSNTSVRASDGDDGSSGHKSSVSFAADPPSVRSASLESNENAGKATGSLISRHSSVSSVTFRSPKDPALPQGKPQKMGNARIRVSSPAPASPACGFVTWSKRFPVTGSNSKTSSIEPHVIQNPCFHMRTMVRIRFHVACPQKLLSDMIFNAIYGRSPSRPCSGTTSPSTTSQRRATKNNAISLTLNVRHRGYQARRRSRTFMVGVDEHPYSDYALQWLLDELVDDGDDVVCVRVIEKDIRSIDKSYQEEAESILKGVVKRNGSNRAINIILEYAVGKLHTTFQTLIQMYQPAMLIVGTRGRTLGGFQGLINTHNSFSKYCLQYSPVPVVVVRPTDKRLKKKTKRANDSTRQTYVGMLAATAGKHEADSEASSTYELEVSNTPDEEAHQVARALGLPASFDPTIKPINPSQLLNTRSPGPASINTVDEAPEDQRVVKDPATAGAESDDDDDDDGEFEVMSGQQILDKQKLEQLHKMEVGEAAALKMKVEDDDDDDDDTPTRQKSTS</sequence>
<feature type="compositionally biased region" description="Polar residues" evidence="1">
    <location>
        <begin position="41"/>
        <end position="54"/>
    </location>
</feature>
<dbReference type="InterPro" id="IPR014729">
    <property type="entry name" value="Rossmann-like_a/b/a_fold"/>
</dbReference>
<dbReference type="SUPFAM" id="SSF52402">
    <property type="entry name" value="Adenine nucleotide alpha hydrolases-like"/>
    <property type="match status" value="1"/>
</dbReference>
<dbReference type="STRING" id="1325734.A0A428R471"/>
<keyword evidence="4" id="KW-1185">Reference proteome</keyword>
<feature type="compositionally biased region" description="Polar residues" evidence="1">
    <location>
        <begin position="79"/>
        <end position="88"/>
    </location>
</feature>
<feature type="compositionally biased region" description="Polar residues" evidence="1">
    <location>
        <begin position="454"/>
        <end position="471"/>
    </location>
</feature>
<evidence type="ECO:0000256" key="1">
    <source>
        <dbReference type="SAM" id="MobiDB-lite"/>
    </source>
</evidence>
<dbReference type="PANTHER" id="PTHR47815:SF1">
    <property type="entry name" value="UNIVERSAL STRESS PROTEIN A FAMILY PROTEIN C25B2.10"/>
    <property type="match status" value="1"/>
</dbReference>
<evidence type="ECO:0000259" key="2">
    <source>
        <dbReference type="Pfam" id="PF00582"/>
    </source>
</evidence>
<feature type="region of interest" description="Disordered" evidence="1">
    <location>
        <begin position="1"/>
        <end position="126"/>
    </location>
</feature>
<dbReference type="AlphaFoldDB" id="A0A428R471"/>